<evidence type="ECO:0000313" key="2">
    <source>
        <dbReference type="Proteomes" id="UP000000268"/>
    </source>
</evidence>
<accession>A8ZPR9</accession>
<gene>
    <name evidence="1" type="ordered locus">AM1_F0125</name>
</gene>
<dbReference type="InterPro" id="IPR013783">
    <property type="entry name" value="Ig-like_fold"/>
</dbReference>
<organism evidence="1 2">
    <name type="scientific">Acaryochloris marina (strain MBIC 11017)</name>
    <dbReference type="NCBI Taxonomy" id="329726"/>
    <lineage>
        <taxon>Bacteria</taxon>
        <taxon>Bacillati</taxon>
        <taxon>Cyanobacteriota</taxon>
        <taxon>Cyanophyceae</taxon>
        <taxon>Acaryochloridales</taxon>
        <taxon>Acaryochloridaceae</taxon>
        <taxon>Acaryochloris</taxon>
    </lineage>
</organism>
<dbReference type="EMBL" id="CP000843">
    <property type="protein sequence ID" value="ABW33059.1"/>
    <property type="molecule type" value="Genomic_DNA"/>
</dbReference>
<dbReference type="Gene3D" id="2.60.40.10">
    <property type="entry name" value="Immunoglobulins"/>
    <property type="match status" value="1"/>
</dbReference>
<keyword evidence="1" id="KW-0614">Plasmid</keyword>
<evidence type="ECO:0000313" key="1">
    <source>
        <dbReference type="EMBL" id="ABW33059.1"/>
    </source>
</evidence>
<dbReference type="Proteomes" id="UP000000268">
    <property type="component" value="Plasmid pREB6"/>
</dbReference>
<dbReference type="AlphaFoldDB" id="A8ZPR9"/>
<dbReference type="KEGG" id="amr:AM1_F0125"/>
<geneLocation type="plasmid" evidence="1 2">
    <name>pREB6</name>
</geneLocation>
<dbReference type="HOGENOM" id="CLU_065971_0_0_3"/>
<sequence length="299" mass="33552">MAQVQPKNDACEPIGRILKTNQQNLVGKLLCNGDQIVSQIKGGMVLCYFSGSEQPCQPKKQTRNSRKKCPLSSRSFCKRIKGGQGSGETPRIITPYGRWLLETRPSFTWLAVPGATKYQLEVADQEKGLWSITTTSTSAAYPTEQAPLSSENHYKVSVVAYRNDVPIVADSSIFRLLDSAKTRRLQQTIQLIRRLNLDPDQEAYLDLNAAYLDEGLLNQSIKALRDRVQSGSNHPEIFRVLAERYIDAKLLSEARKQYLKAKQLAKAQGNQIALKKATEGLQALDRYQSQLPERKNEAQ</sequence>
<proteinExistence type="predicted"/>
<keyword evidence="2" id="KW-1185">Reference proteome</keyword>
<reference evidence="1 2" key="1">
    <citation type="journal article" date="2008" name="Proc. Natl. Acad. Sci. U.S.A.">
        <title>Niche adaptation and genome expansion in the chlorophyll d-producing cyanobacterium Acaryochloris marina.</title>
        <authorList>
            <person name="Swingley W.D."/>
            <person name="Chen M."/>
            <person name="Cheung P.C."/>
            <person name="Conrad A.L."/>
            <person name="Dejesa L.C."/>
            <person name="Hao J."/>
            <person name="Honchak B.M."/>
            <person name="Karbach L.E."/>
            <person name="Kurdoglu A."/>
            <person name="Lahiri S."/>
            <person name="Mastrian S.D."/>
            <person name="Miyashita H."/>
            <person name="Page L."/>
            <person name="Ramakrishna P."/>
            <person name="Satoh S."/>
            <person name="Sattley W.M."/>
            <person name="Shimada Y."/>
            <person name="Taylor H.L."/>
            <person name="Tomo T."/>
            <person name="Tsuchiya T."/>
            <person name="Wang Z.T."/>
            <person name="Raymond J."/>
            <person name="Mimuro M."/>
            <person name="Blankenship R.E."/>
            <person name="Touchman J.W."/>
        </authorList>
    </citation>
    <scope>NUCLEOTIDE SEQUENCE [LARGE SCALE GENOMIC DNA]</scope>
    <source>
        <strain evidence="2">MBIC 11017</strain>
        <plasmid evidence="2">Plasmid pREB6</plasmid>
    </source>
</reference>
<protein>
    <submittedName>
        <fullName evidence="1">Uncharacterized protein</fullName>
    </submittedName>
</protein>
<name>A8ZPR9_ACAM1</name>